<dbReference type="GO" id="GO:0032993">
    <property type="term" value="C:protein-DNA complex"/>
    <property type="evidence" value="ECO:0007669"/>
    <property type="project" value="TreeGrafter"/>
</dbReference>
<dbReference type="AlphaFoldDB" id="A0A0R2HPF8"/>
<keyword evidence="3" id="KW-0238">DNA-binding</keyword>
<name>A0A0R2HPF8_9FIRM</name>
<dbReference type="PANTHER" id="PTHR30346:SF28">
    <property type="entry name" value="HTH-TYPE TRANSCRIPTIONAL REGULATOR CYNR"/>
    <property type="match status" value="1"/>
</dbReference>
<dbReference type="Pfam" id="PF00126">
    <property type="entry name" value="HTH_1"/>
    <property type="match status" value="1"/>
</dbReference>
<evidence type="ECO:0000256" key="4">
    <source>
        <dbReference type="ARBA" id="ARBA00023163"/>
    </source>
</evidence>
<keyword evidence="7" id="KW-1185">Reference proteome</keyword>
<dbReference type="InterPro" id="IPR036388">
    <property type="entry name" value="WH-like_DNA-bd_sf"/>
</dbReference>
<evidence type="ECO:0000313" key="6">
    <source>
        <dbReference type="EMBL" id="KRN51530.1"/>
    </source>
</evidence>
<reference evidence="6 7" key="1">
    <citation type="journal article" date="2015" name="Genome Announc.">
        <title>Expanding the biotechnology potential of lactobacilli through comparative genomics of 213 strains and associated genera.</title>
        <authorList>
            <person name="Sun Z."/>
            <person name="Harris H.M."/>
            <person name="McCann A."/>
            <person name="Guo C."/>
            <person name="Argimon S."/>
            <person name="Zhang W."/>
            <person name="Yang X."/>
            <person name="Jeffery I.B."/>
            <person name="Cooney J.C."/>
            <person name="Kagawa T.F."/>
            <person name="Liu W."/>
            <person name="Song Y."/>
            <person name="Salvetti E."/>
            <person name="Wrobel A."/>
            <person name="Rasinkangas P."/>
            <person name="Parkhill J."/>
            <person name="Rea M.C."/>
            <person name="O'Sullivan O."/>
            <person name="Ritari J."/>
            <person name="Douillard F.P."/>
            <person name="Paul Ross R."/>
            <person name="Yang R."/>
            <person name="Briner A.E."/>
            <person name="Felis G.E."/>
            <person name="de Vos W.M."/>
            <person name="Barrangou R."/>
            <person name="Klaenhammer T.R."/>
            <person name="Caufield P.W."/>
            <person name="Cui Y."/>
            <person name="Zhang H."/>
            <person name="O'Toole P.W."/>
        </authorList>
    </citation>
    <scope>NUCLEOTIDE SEQUENCE [LARGE SCALE GENOMIC DNA]</scope>
    <source>
        <strain evidence="6 7">DSM 20405</strain>
    </source>
</reference>
<dbReference type="InterPro" id="IPR036390">
    <property type="entry name" value="WH_DNA-bd_sf"/>
</dbReference>
<comment type="caution">
    <text evidence="6">The sequence shown here is derived from an EMBL/GenBank/DDBJ whole genome shotgun (WGS) entry which is preliminary data.</text>
</comment>
<dbReference type="Gene3D" id="1.10.10.10">
    <property type="entry name" value="Winged helix-like DNA-binding domain superfamily/Winged helix DNA-binding domain"/>
    <property type="match status" value="1"/>
</dbReference>
<dbReference type="PRINTS" id="PR00039">
    <property type="entry name" value="HTHLYSR"/>
</dbReference>
<accession>A0A0R2HPF8</accession>
<dbReference type="SUPFAM" id="SSF46785">
    <property type="entry name" value="Winged helix' DNA-binding domain"/>
    <property type="match status" value="1"/>
</dbReference>
<dbReference type="EMBL" id="JQBL01000001">
    <property type="protein sequence ID" value="KRN51530.1"/>
    <property type="molecule type" value="Genomic_DNA"/>
</dbReference>
<evidence type="ECO:0000259" key="5">
    <source>
        <dbReference type="PROSITE" id="PS50931"/>
    </source>
</evidence>
<keyword evidence="4" id="KW-0804">Transcription</keyword>
<dbReference type="PANTHER" id="PTHR30346">
    <property type="entry name" value="TRANSCRIPTIONAL DUAL REGULATOR HCAR-RELATED"/>
    <property type="match status" value="1"/>
</dbReference>
<organism evidence="6 7">
    <name type="scientific">Kandleria vitulina DSM 20405</name>
    <dbReference type="NCBI Taxonomy" id="1410657"/>
    <lineage>
        <taxon>Bacteria</taxon>
        <taxon>Bacillati</taxon>
        <taxon>Bacillota</taxon>
        <taxon>Erysipelotrichia</taxon>
        <taxon>Erysipelotrichales</taxon>
        <taxon>Coprobacillaceae</taxon>
        <taxon>Kandleria</taxon>
    </lineage>
</organism>
<dbReference type="PATRIC" id="fig|1410657.5.peg.152"/>
<sequence length="58" mass="6812">MEDFMEIKNLKYFLAVAREENMSRAAEQLHVSQPTLSKTLKALEEEAVYQAQLQYFTQ</sequence>
<evidence type="ECO:0000256" key="3">
    <source>
        <dbReference type="ARBA" id="ARBA00023125"/>
    </source>
</evidence>
<dbReference type="InterPro" id="IPR000847">
    <property type="entry name" value="LysR_HTH_N"/>
</dbReference>
<keyword evidence="2" id="KW-0805">Transcription regulation</keyword>
<dbReference type="GO" id="GO:0003677">
    <property type="term" value="F:DNA binding"/>
    <property type="evidence" value="ECO:0007669"/>
    <property type="project" value="UniProtKB-KW"/>
</dbReference>
<comment type="similarity">
    <text evidence="1">Belongs to the LysR transcriptional regulatory family.</text>
</comment>
<proteinExistence type="inferred from homology"/>
<evidence type="ECO:0000313" key="7">
    <source>
        <dbReference type="Proteomes" id="UP000051841"/>
    </source>
</evidence>
<dbReference type="PROSITE" id="PS50931">
    <property type="entry name" value="HTH_LYSR"/>
    <property type="match status" value="1"/>
</dbReference>
<dbReference type="Proteomes" id="UP000051841">
    <property type="component" value="Unassembled WGS sequence"/>
</dbReference>
<evidence type="ECO:0000256" key="1">
    <source>
        <dbReference type="ARBA" id="ARBA00009437"/>
    </source>
</evidence>
<feature type="domain" description="HTH lysR-type" evidence="5">
    <location>
        <begin position="5"/>
        <end position="46"/>
    </location>
</feature>
<protein>
    <recommendedName>
        <fullName evidence="5">HTH lysR-type domain-containing protein</fullName>
    </recommendedName>
</protein>
<evidence type="ECO:0000256" key="2">
    <source>
        <dbReference type="ARBA" id="ARBA00023015"/>
    </source>
</evidence>
<dbReference type="GO" id="GO:0003700">
    <property type="term" value="F:DNA-binding transcription factor activity"/>
    <property type="evidence" value="ECO:0007669"/>
    <property type="project" value="InterPro"/>
</dbReference>
<gene>
    <name evidence="6" type="ORF">IV49_GL000150</name>
</gene>